<gene>
    <name evidence="2" type="ORF">Tci_868627</name>
</gene>
<accession>A0A699SH76</accession>
<feature type="region of interest" description="Disordered" evidence="1">
    <location>
        <begin position="1"/>
        <end position="81"/>
    </location>
</feature>
<evidence type="ECO:0000256" key="1">
    <source>
        <dbReference type="SAM" id="MobiDB-lite"/>
    </source>
</evidence>
<organism evidence="2">
    <name type="scientific">Tanacetum cinerariifolium</name>
    <name type="common">Dalmatian daisy</name>
    <name type="synonym">Chrysanthemum cinerariifolium</name>
    <dbReference type="NCBI Taxonomy" id="118510"/>
    <lineage>
        <taxon>Eukaryota</taxon>
        <taxon>Viridiplantae</taxon>
        <taxon>Streptophyta</taxon>
        <taxon>Embryophyta</taxon>
        <taxon>Tracheophyta</taxon>
        <taxon>Spermatophyta</taxon>
        <taxon>Magnoliopsida</taxon>
        <taxon>eudicotyledons</taxon>
        <taxon>Gunneridae</taxon>
        <taxon>Pentapetalae</taxon>
        <taxon>asterids</taxon>
        <taxon>campanulids</taxon>
        <taxon>Asterales</taxon>
        <taxon>Asteraceae</taxon>
        <taxon>Asteroideae</taxon>
        <taxon>Anthemideae</taxon>
        <taxon>Anthemidinae</taxon>
        <taxon>Tanacetum</taxon>
    </lineage>
</organism>
<reference evidence="2" key="1">
    <citation type="journal article" date="2019" name="Sci. Rep.">
        <title>Draft genome of Tanacetum cinerariifolium, the natural source of mosquito coil.</title>
        <authorList>
            <person name="Yamashiro T."/>
            <person name="Shiraishi A."/>
            <person name="Satake H."/>
            <person name="Nakayama K."/>
        </authorList>
    </citation>
    <scope>NUCLEOTIDE SEQUENCE</scope>
</reference>
<name>A0A699SH76_TANCI</name>
<dbReference type="EMBL" id="BKCJ011161534">
    <property type="protein sequence ID" value="GFC96657.1"/>
    <property type="molecule type" value="Genomic_DNA"/>
</dbReference>
<proteinExistence type="predicted"/>
<dbReference type="AlphaFoldDB" id="A0A699SH76"/>
<feature type="compositionally biased region" description="Basic and acidic residues" evidence="1">
    <location>
        <begin position="1"/>
        <end position="20"/>
    </location>
</feature>
<evidence type="ECO:0000313" key="2">
    <source>
        <dbReference type="EMBL" id="GFC96657.1"/>
    </source>
</evidence>
<protein>
    <submittedName>
        <fullName evidence="2">Uncharacterized protein</fullName>
    </submittedName>
</protein>
<feature type="compositionally biased region" description="Polar residues" evidence="1">
    <location>
        <begin position="43"/>
        <end position="56"/>
    </location>
</feature>
<sequence length="95" mass="10708">MQRRKLFTEEEPKEPIKEDQPEPPIEPSVQIDSPSPASPEMRTPQSIRKQSSNSHILETCERSPYSTFGSPSSVLNPPPSLKRKTILDYFVAPST</sequence>
<comment type="caution">
    <text evidence="2">The sequence shown here is derived from an EMBL/GenBank/DDBJ whole genome shotgun (WGS) entry which is preliminary data.</text>
</comment>